<gene>
    <name evidence="1" type="ORF">SPIL2461_LOCUS21129</name>
</gene>
<keyword evidence="2" id="KW-1185">Reference proteome</keyword>
<dbReference type="AlphaFoldDB" id="A0A812XQ87"/>
<name>A0A812XQ87_SYMPI</name>
<reference evidence="1" key="1">
    <citation type="submission" date="2021-02" db="EMBL/GenBank/DDBJ databases">
        <authorList>
            <person name="Dougan E. K."/>
            <person name="Rhodes N."/>
            <person name="Thang M."/>
            <person name="Chan C."/>
        </authorList>
    </citation>
    <scope>NUCLEOTIDE SEQUENCE</scope>
</reference>
<organism evidence="1 2">
    <name type="scientific">Symbiodinium pilosum</name>
    <name type="common">Dinoflagellate</name>
    <dbReference type="NCBI Taxonomy" id="2952"/>
    <lineage>
        <taxon>Eukaryota</taxon>
        <taxon>Sar</taxon>
        <taxon>Alveolata</taxon>
        <taxon>Dinophyceae</taxon>
        <taxon>Suessiales</taxon>
        <taxon>Symbiodiniaceae</taxon>
        <taxon>Symbiodinium</taxon>
    </lineage>
</organism>
<dbReference type="Proteomes" id="UP000649617">
    <property type="component" value="Unassembled WGS sequence"/>
</dbReference>
<evidence type="ECO:0000313" key="2">
    <source>
        <dbReference type="Proteomes" id="UP000649617"/>
    </source>
</evidence>
<sequence length="99" mass="10560">MAAASRAGHNFPRSAAAVFGMRRDNAFPKLAVLKIYLGEDYRSSNFRLYCTLSVAGHALDSARYASLKPIASVAEVGLEVGAKIEASILAKGKALRPHV</sequence>
<comment type="caution">
    <text evidence="1">The sequence shown here is derived from an EMBL/GenBank/DDBJ whole genome shotgun (WGS) entry which is preliminary data.</text>
</comment>
<proteinExistence type="predicted"/>
<evidence type="ECO:0000313" key="1">
    <source>
        <dbReference type="EMBL" id="CAE7735209.1"/>
    </source>
</evidence>
<protein>
    <submittedName>
        <fullName evidence="1">Uncharacterized protein</fullName>
    </submittedName>
</protein>
<accession>A0A812XQ87</accession>
<dbReference type="EMBL" id="CAJNIZ010045970">
    <property type="protein sequence ID" value="CAE7735209.1"/>
    <property type="molecule type" value="Genomic_DNA"/>
</dbReference>